<keyword evidence="2" id="KW-1185">Reference proteome</keyword>
<gene>
    <name evidence="1" type="ORF">COO91_02033</name>
</gene>
<evidence type="ECO:0000313" key="1">
    <source>
        <dbReference type="EMBL" id="AUB36132.1"/>
    </source>
</evidence>
<reference evidence="1 2" key="1">
    <citation type="submission" date="2017-11" db="EMBL/GenBank/DDBJ databases">
        <title>Complete genome of a free-living desiccation-tolerant cyanobacterium and its photosynthetic adaptation to extreme terrestrial habitat.</title>
        <authorList>
            <person name="Shang J."/>
        </authorList>
    </citation>
    <scope>NUCLEOTIDE SEQUENCE [LARGE SCALE GENOMIC DNA]</scope>
    <source>
        <strain evidence="1 2">CCNUN1</strain>
    </source>
</reference>
<accession>A0A2K8SL11</accession>
<dbReference type="Proteomes" id="UP000232003">
    <property type="component" value="Chromosome"/>
</dbReference>
<name>A0A2K8SL11_9NOSO</name>
<dbReference type="AlphaFoldDB" id="A0A2K8SL11"/>
<organism evidence="1 2">
    <name type="scientific">Nostoc flagelliforme CCNUN1</name>
    <dbReference type="NCBI Taxonomy" id="2038116"/>
    <lineage>
        <taxon>Bacteria</taxon>
        <taxon>Bacillati</taxon>
        <taxon>Cyanobacteriota</taxon>
        <taxon>Cyanophyceae</taxon>
        <taxon>Nostocales</taxon>
        <taxon>Nostocaceae</taxon>
        <taxon>Nostoc</taxon>
    </lineage>
</organism>
<evidence type="ECO:0000313" key="2">
    <source>
        <dbReference type="Proteomes" id="UP000232003"/>
    </source>
</evidence>
<sequence length="96" mass="10261">MSNEFPDLLAQIKQLHKAGQELRSKSNCTQEMQKLQSQAKAIRAKAEAAAPDSPIRIYLAPAAIDLNLCVSCSDATAPTACQNVASAIKDAEGYLN</sequence>
<dbReference type="EMBL" id="CP024785">
    <property type="protein sequence ID" value="AUB36132.1"/>
    <property type="molecule type" value="Genomic_DNA"/>
</dbReference>
<dbReference type="KEGG" id="nfl:COO91_02033"/>
<protein>
    <submittedName>
        <fullName evidence="1">Uncharacterized protein</fullName>
    </submittedName>
</protein>
<proteinExistence type="predicted"/>